<sequence>MSDGFGLTGHKNTYNSKVKNGKWVEDLIGMDLAMNPPNNPTLYTTETREKIIPPADMPYNAGGEHLTFETAFQIQVKNKAGLPADMLFGHLGAPGADRFMSVNNMTFTNGKGSGGIRVERLLCEKPDAEAQAVLDIKPKREKMVNKSKSDARSEKQIRSYATTSNNASTRAGKMEFKVREVEEEPPFPQWGRRPLSIN</sequence>
<feature type="compositionally biased region" description="Basic and acidic residues" evidence="1">
    <location>
        <begin position="143"/>
        <end position="157"/>
    </location>
</feature>
<evidence type="ECO:0000313" key="2">
    <source>
        <dbReference type="EMBL" id="GMI24103.1"/>
    </source>
</evidence>
<accession>A0ABQ6MDJ3</accession>
<comment type="caution">
    <text evidence="2">The sequence shown here is derived from an EMBL/GenBank/DDBJ whole genome shotgun (WGS) entry which is preliminary data.</text>
</comment>
<name>A0ABQ6MDJ3_9STRA</name>
<organism evidence="2 3">
    <name type="scientific">Tetraparma gracilis</name>
    <dbReference type="NCBI Taxonomy" id="2962635"/>
    <lineage>
        <taxon>Eukaryota</taxon>
        <taxon>Sar</taxon>
        <taxon>Stramenopiles</taxon>
        <taxon>Ochrophyta</taxon>
        <taxon>Bolidophyceae</taxon>
        <taxon>Parmales</taxon>
        <taxon>Triparmaceae</taxon>
        <taxon>Tetraparma</taxon>
    </lineage>
</organism>
<feature type="region of interest" description="Disordered" evidence="1">
    <location>
        <begin position="143"/>
        <end position="198"/>
    </location>
</feature>
<dbReference type="Proteomes" id="UP001165060">
    <property type="component" value="Unassembled WGS sequence"/>
</dbReference>
<proteinExistence type="predicted"/>
<evidence type="ECO:0000256" key="1">
    <source>
        <dbReference type="SAM" id="MobiDB-lite"/>
    </source>
</evidence>
<feature type="compositionally biased region" description="Polar residues" evidence="1">
    <location>
        <begin position="159"/>
        <end position="169"/>
    </location>
</feature>
<gene>
    <name evidence="2" type="ORF">TeGR_g2484</name>
</gene>
<dbReference type="EMBL" id="BRYB01000150">
    <property type="protein sequence ID" value="GMI24103.1"/>
    <property type="molecule type" value="Genomic_DNA"/>
</dbReference>
<protein>
    <submittedName>
        <fullName evidence="2">Uncharacterized protein</fullName>
    </submittedName>
</protein>
<reference evidence="2 3" key="1">
    <citation type="journal article" date="2023" name="Commun. Biol.">
        <title>Genome analysis of Parmales, the sister group of diatoms, reveals the evolutionary specialization of diatoms from phago-mixotrophs to photoautotrophs.</title>
        <authorList>
            <person name="Ban H."/>
            <person name="Sato S."/>
            <person name="Yoshikawa S."/>
            <person name="Yamada K."/>
            <person name="Nakamura Y."/>
            <person name="Ichinomiya M."/>
            <person name="Sato N."/>
            <person name="Blanc-Mathieu R."/>
            <person name="Endo H."/>
            <person name="Kuwata A."/>
            <person name="Ogata H."/>
        </authorList>
    </citation>
    <scope>NUCLEOTIDE SEQUENCE [LARGE SCALE GENOMIC DNA]</scope>
</reference>
<evidence type="ECO:0000313" key="3">
    <source>
        <dbReference type="Proteomes" id="UP001165060"/>
    </source>
</evidence>
<keyword evidence="3" id="KW-1185">Reference proteome</keyword>